<evidence type="ECO:0000256" key="3">
    <source>
        <dbReference type="ARBA" id="ARBA00022968"/>
    </source>
</evidence>
<dbReference type="Pfam" id="PF03816">
    <property type="entry name" value="LytR_cpsA_psr"/>
    <property type="match status" value="1"/>
</dbReference>
<protein>
    <submittedName>
        <fullName evidence="8">LCP family protein</fullName>
    </submittedName>
</protein>
<evidence type="ECO:0000313" key="8">
    <source>
        <dbReference type="EMBL" id="MBY0097100.1"/>
    </source>
</evidence>
<gene>
    <name evidence="8" type="ORF">H0185_09785</name>
</gene>
<evidence type="ECO:0000256" key="6">
    <source>
        <dbReference type="SAM" id="Phobius"/>
    </source>
</evidence>
<keyword evidence="4 6" id="KW-1133">Transmembrane helix</keyword>
<dbReference type="PANTHER" id="PTHR33392">
    <property type="entry name" value="POLYISOPRENYL-TEICHOIC ACID--PEPTIDOGLYCAN TEICHOIC ACID TRANSFERASE TAGU"/>
    <property type="match status" value="1"/>
</dbReference>
<keyword evidence="6" id="KW-0472">Membrane</keyword>
<evidence type="ECO:0000259" key="7">
    <source>
        <dbReference type="Pfam" id="PF03816"/>
    </source>
</evidence>
<reference evidence="8 9" key="1">
    <citation type="submission" date="2020-07" db="EMBL/GenBank/DDBJ databases">
        <title>Fungal Genomes of the International Space Station.</title>
        <authorList>
            <person name="Seuylemezian A."/>
            <person name="Singh N.K."/>
            <person name="Wood J."/>
            <person name="Venkateswaran K."/>
        </authorList>
    </citation>
    <scope>NUCLEOTIDE SEQUENCE [LARGE SCALE GENOMIC DNA]</scope>
    <source>
        <strain evidence="8 9">PL-B2</strain>
    </source>
</reference>
<dbReference type="RefSeq" id="WP_221873311.1">
    <property type="nucleotide sequence ID" value="NZ_JACWFH010000009.1"/>
</dbReference>
<dbReference type="NCBIfam" id="TIGR00350">
    <property type="entry name" value="lytR_cpsA_psr"/>
    <property type="match status" value="1"/>
</dbReference>
<feature type="compositionally biased region" description="Low complexity" evidence="5">
    <location>
        <begin position="341"/>
        <end position="352"/>
    </location>
</feature>
<sequence>MSGTRRTDLHYKPKKKRKKIVRWIMLPLLLVLVSVVAYGAHLYSKAETVMKDSYQPVDRDSKRASVNPFEENISVLFIGVDDSEKRKFDSNSRTDALMLATFNKDEKSVKLLSIPRDSYVYIPDEGYSDKINHAHAYGGVEYTLETVEYLLDIPVDYYVKMNFNAFIDVIDALDGIKVDVPYTFTEQDSKDRAGAITLEEGLQTLNGEEALALARTRKLDSDIERGKRQQEIIKAVIKKAASVKSLSNHTDVIEAIGDNMKTDLRFEEMTSFINYAVAGTSLNAETLNLAGGDSRINGIYYYQLDETALAETKTTLKRHLGLIPETDLVSDTEESTEETVEMSTDTTAAPSY</sequence>
<evidence type="ECO:0000256" key="1">
    <source>
        <dbReference type="ARBA" id="ARBA00006068"/>
    </source>
</evidence>
<accession>A0ABS7K4Q6</accession>
<comment type="similarity">
    <text evidence="1">Belongs to the LytR/CpsA/Psr (LCP) family.</text>
</comment>
<proteinExistence type="inferred from homology"/>
<keyword evidence="3" id="KW-0735">Signal-anchor</keyword>
<feature type="compositionally biased region" description="Acidic residues" evidence="5">
    <location>
        <begin position="329"/>
        <end position="340"/>
    </location>
</feature>
<dbReference type="Gene3D" id="3.40.630.190">
    <property type="entry name" value="LCP protein"/>
    <property type="match status" value="1"/>
</dbReference>
<feature type="transmembrane region" description="Helical" evidence="6">
    <location>
        <begin position="20"/>
        <end position="43"/>
    </location>
</feature>
<feature type="domain" description="Cell envelope-related transcriptional attenuator" evidence="7">
    <location>
        <begin position="93"/>
        <end position="241"/>
    </location>
</feature>
<evidence type="ECO:0000256" key="4">
    <source>
        <dbReference type="ARBA" id="ARBA00022989"/>
    </source>
</evidence>
<feature type="region of interest" description="Disordered" evidence="5">
    <location>
        <begin position="329"/>
        <end position="352"/>
    </location>
</feature>
<dbReference type="Proteomes" id="UP000769780">
    <property type="component" value="Unassembled WGS sequence"/>
</dbReference>
<evidence type="ECO:0000256" key="5">
    <source>
        <dbReference type="SAM" id="MobiDB-lite"/>
    </source>
</evidence>
<evidence type="ECO:0000256" key="2">
    <source>
        <dbReference type="ARBA" id="ARBA00022692"/>
    </source>
</evidence>
<dbReference type="EMBL" id="JACWFH010000009">
    <property type="protein sequence ID" value="MBY0097100.1"/>
    <property type="molecule type" value="Genomic_DNA"/>
</dbReference>
<comment type="caution">
    <text evidence="8">The sequence shown here is derived from an EMBL/GenBank/DDBJ whole genome shotgun (WGS) entry which is preliminary data.</text>
</comment>
<organism evidence="8 9">
    <name type="scientific">Mesobacillus maritimus</name>
    <dbReference type="NCBI Taxonomy" id="1643336"/>
    <lineage>
        <taxon>Bacteria</taxon>
        <taxon>Bacillati</taxon>
        <taxon>Bacillota</taxon>
        <taxon>Bacilli</taxon>
        <taxon>Bacillales</taxon>
        <taxon>Bacillaceae</taxon>
        <taxon>Mesobacillus</taxon>
    </lineage>
</organism>
<keyword evidence="9" id="KW-1185">Reference proteome</keyword>
<dbReference type="PANTHER" id="PTHR33392:SF3">
    <property type="entry name" value="POLYISOPRENYL-TEICHOIC ACID--PEPTIDOGLYCAN TEICHOIC ACID TRANSFERASE TAGT"/>
    <property type="match status" value="1"/>
</dbReference>
<dbReference type="InterPro" id="IPR050922">
    <property type="entry name" value="LytR/CpsA/Psr_CW_biosynth"/>
</dbReference>
<dbReference type="InterPro" id="IPR004474">
    <property type="entry name" value="LytR_CpsA_psr"/>
</dbReference>
<name>A0ABS7K4Q6_9BACI</name>
<keyword evidence="2 6" id="KW-0812">Transmembrane</keyword>
<evidence type="ECO:0000313" key="9">
    <source>
        <dbReference type="Proteomes" id="UP000769780"/>
    </source>
</evidence>